<dbReference type="Proteomes" id="UP000799776">
    <property type="component" value="Unassembled WGS sequence"/>
</dbReference>
<keyword evidence="3" id="KW-0732">Signal</keyword>
<dbReference type="EMBL" id="ML978713">
    <property type="protein sequence ID" value="KAF2089864.1"/>
    <property type="molecule type" value="Genomic_DNA"/>
</dbReference>
<evidence type="ECO:0000313" key="7">
    <source>
        <dbReference type="Proteomes" id="UP000799776"/>
    </source>
</evidence>
<evidence type="ECO:0000256" key="1">
    <source>
        <dbReference type="ARBA" id="ARBA00011079"/>
    </source>
</evidence>
<dbReference type="PANTHER" id="PTHR11010:SF109">
    <property type="entry name" value="PEPTIDASE, FAMILY S28, PUTATIVE (AFU_ORTHOLOGUE AFUA_4G03790)-RELATED"/>
    <property type="match status" value="1"/>
</dbReference>
<evidence type="ECO:0000256" key="4">
    <source>
        <dbReference type="ARBA" id="ARBA00022801"/>
    </source>
</evidence>
<dbReference type="InterPro" id="IPR029058">
    <property type="entry name" value="AB_hydrolase_fold"/>
</dbReference>
<organism evidence="6 7">
    <name type="scientific">Saccharata proteae CBS 121410</name>
    <dbReference type="NCBI Taxonomy" id="1314787"/>
    <lineage>
        <taxon>Eukaryota</taxon>
        <taxon>Fungi</taxon>
        <taxon>Dikarya</taxon>
        <taxon>Ascomycota</taxon>
        <taxon>Pezizomycotina</taxon>
        <taxon>Dothideomycetes</taxon>
        <taxon>Dothideomycetes incertae sedis</taxon>
        <taxon>Botryosphaeriales</taxon>
        <taxon>Saccharataceae</taxon>
        <taxon>Saccharata</taxon>
    </lineage>
</organism>
<dbReference type="Gene3D" id="3.40.50.1820">
    <property type="entry name" value="alpha/beta hydrolase"/>
    <property type="match status" value="2"/>
</dbReference>
<keyword evidence="5" id="KW-0325">Glycoprotein</keyword>
<gene>
    <name evidence="6" type="ORF">K490DRAFT_36322</name>
</gene>
<dbReference type="InterPro" id="IPR008758">
    <property type="entry name" value="Peptidase_S28"/>
</dbReference>
<evidence type="ECO:0000256" key="3">
    <source>
        <dbReference type="ARBA" id="ARBA00022729"/>
    </source>
</evidence>
<comment type="similarity">
    <text evidence="1">Belongs to the peptidase S28 family.</text>
</comment>
<dbReference type="Pfam" id="PF05577">
    <property type="entry name" value="Peptidase_S28"/>
    <property type="match status" value="1"/>
</dbReference>
<accession>A0A9P4HXX5</accession>
<dbReference type="AlphaFoldDB" id="A0A9P4HXX5"/>
<comment type="caution">
    <text evidence="6">The sequence shown here is derived from an EMBL/GenBank/DDBJ whole genome shotgun (WGS) entry which is preliminary data.</text>
</comment>
<name>A0A9P4HXX5_9PEZI</name>
<sequence>MSDFPAEHVTLPLDHFGKDNRTFENRYWVVDENYQPGSPVFIYDVGEDDAESTAEKLYDSSWPIREIIDSFNGIGIMWEHRYYGKSAPFEVNEDTSAVDMMYLNVEQALLDVVNFASNFTSTSFSSVDLTPASTPWIFIGGSYPGMRAAWMREYFPDTIFASYASSAPVQIADDDSAYWETIYRGLNAYGYGNCSKDLHAAIMHIDTLMDDPVTSDALKTRFLSVLSKDQPPDQRFINLTDYYFATLLVDSTFGPWQRRGPEGLGEFCDWMQTDSSNDTDEIADAAGWEPSKGVDFVIQKWFTSPPLTQLYADPTMDQYSSGEEIENLSPDESSLDENSDLSWAWQTCTQMGFHQPVNRGPHQIVPGSYSTGVFRQSCLDTFPDAEAQLLDWPHAIKTNLELGGWDIRPSNTYWTGGEFDPWRPFSPLSSELSAPRPIISQEIPKCNVSTGPDEIFGYVLRKAEHCYDFHAGVEEGAVARNYFTDALREWLKCFEPKKST</sequence>
<keyword evidence="4" id="KW-0378">Hydrolase</keyword>
<evidence type="ECO:0000256" key="2">
    <source>
        <dbReference type="ARBA" id="ARBA00022670"/>
    </source>
</evidence>
<evidence type="ECO:0000313" key="6">
    <source>
        <dbReference type="EMBL" id="KAF2089864.1"/>
    </source>
</evidence>
<proteinExistence type="inferred from homology"/>
<dbReference type="GO" id="GO:0006508">
    <property type="term" value="P:proteolysis"/>
    <property type="evidence" value="ECO:0007669"/>
    <property type="project" value="UniProtKB-KW"/>
</dbReference>
<dbReference type="OrthoDB" id="1735038at2759"/>
<evidence type="ECO:0000256" key="5">
    <source>
        <dbReference type="ARBA" id="ARBA00023180"/>
    </source>
</evidence>
<reference evidence="6" key="1">
    <citation type="journal article" date="2020" name="Stud. Mycol.">
        <title>101 Dothideomycetes genomes: a test case for predicting lifestyles and emergence of pathogens.</title>
        <authorList>
            <person name="Haridas S."/>
            <person name="Albert R."/>
            <person name="Binder M."/>
            <person name="Bloem J."/>
            <person name="Labutti K."/>
            <person name="Salamov A."/>
            <person name="Andreopoulos B."/>
            <person name="Baker S."/>
            <person name="Barry K."/>
            <person name="Bills G."/>
            <person name="Bluhm B."/>
            <person name="Cannon C."/>
            <person name="Castanera R."/>
            <person name="Culley D."/>
            <person name="Daum C."/>
            <person name="Ezra D."/>
            <person name="Gonzalez J."/>
            <person name="Henrissat B."/>
            <person name="Kuo A."/>
            <person name="Liang C."/>
            <person name="Lipzen A."/>
            <person name="Lutzoni F."/>
            <person name="Magnuson J."/>
            <person name="Mondo S."/>
            <person name="Nolan M."/>
            <person name="Ohm R."/>
            <person name="Pangilinan J."/>
            <person name="Park H.-J."/>
            <person name="Ramirez L."/>
            <person name="Alfaro M."/>
            <person name="Sun H."/>
            <person name="Tritt A."/>
            <person name="Yoshinaga Y."/>
            <person name="Zwiers L.-H."/>
            <person name="Turgeon B."/>
            <person name="Goodwin S."/>
            <person name="Spatafora J."/>
            <person name="Crous P."/>
            <person name="Grigoriev I."/>
        </authorList>
    </citation>
    <scope>NUCLEOTIDE SEQUENCE</scope>
    <source>
        <strain evidence="6">CBS 121410</strain>
    </source>
</reference>
<dbReference type="PANTHER" id="PTHR11010">
    <property type="entry name" value="PROTEASE S28 PRO-X CARBOXYPEPTIDASE-RELATED"/>
    <property type="match status" value="1"/>
</dbReference>
<keyword evidence="7" id="KW-1185">Reference proteome</keyword>
<dbReference type="GO" id="GO:0070008">
    <property type="term" value="F:serine-type exopeptidase activity"/>
    <property type="evidence" value="ECO:0007669"/>
    <property type="project" value="InterPro"/>
</dbReference>
<dbReference type="SUPFAM" id="SSF53474">
    <property type="entry name" value="alpha/beta-Hydrolases"/>
    <property type="match status" value="1"/>
</dbReference>
<protein>
    <submittedName>
        <fullName evidence="6">Peptidase S28</fullName>
    </submittedName>
</protein>
<keyword evidence="2" id="KW-0645">Protease</keyword>
<dbReference type="GO" id="GO:0008239">
    <property type="term" value="F:dipeptidyl-peptidase activity"/>
    <property type="evidence" value="ECO:0007669"/>
    <property type="project" value="TreeGrafter"/>
</dbReference>